<reference evidence="1" key="1">
    <citation type="submission" date="2019-04" db="EMBL/GenBank/DDBJ databases">
        <title>Friends and foes A comparative genomics studyof 23 Aspergillus species from section Flavi.</title>
        <authorList>
            <consortium name="DOE Joint Genome Institute"/>
            <person name="Kjaerbolling I."/>
            <person name="Vesth T."/>
            <person name="Frisvad J.C."/>
            <person name="Nybo J.L."/>
            <person name="Theobald S."/>
            <person name="Kildgaard S."/>
            <person name="Isbrandt T."/>
            <person name="Kuo A."/>
            <person name="Sato A."/>
            <person name="Lyhne E.K."/>
            <person name="Kogle M.E."/>
            <person name="Wiebenga A."/>
            <person name="Kun R.S."/>
            <person name="Lubbers R.J."/>
            <person name="Makela M.R."/>
            <person name="Barry K."/>
            <person name="Chovatia M."/>
            <person name="Clum A."/>
            <person name="Daum C."/>
            <person name="Haridas S."/>
            <person name="He G."/>
            <person name="LaButti K."/>
            <person name="Lipzen A."/>
            <person name="Mondo S."/>
            <person name="Riley R."/>
            <person name="Salamov A."/>
            <person name="Simmons B.A."/>
            <person name="Magnuson J.K."/>
            <person name="Henrissat B."/>
            <person name="Mortensen U.H."/>
            <person name="Larsen T.O."/>
            <person name="Devries R.P."/>
            <person name="Grigoriev I.V."/>
            <person name="Machida M."/>
            <person name="Baker S.E."/>
            <person name="Andersen M.R."/>
        </authorList>
    </citation>
    <scope>NUCLEOTIDE SEQUENCE [LARGE SCALE GENOMIC DNA]</scope>
    <source>
        <strain evidence="1">IBT 14317</strain>
    </source>
</reference>
<dbReference type="EMBL" id="ML735286">
    <property type="protein sequence ID" value="KAE8387902.1"/>
    <property type="molecule type" value="Genomic_DNA"/>
</dbReference>
<protein>
    <submittedName>
        <fullName evidence="1">Uncharacterized protein</fullName>
    </submittedName>
</protein>
<dbReference type="AlphaFoldDB" id="A0A5N7C1E1"/>
<dbReference type="Proteomes" id="UP000326877">
    <property type="component" value="Unassembled WGS sequence"/>
</dbReference>
<proteinExistence type="predicted"/>
<gene>
    <name evidence="1" type="ORF">BDV23DRAFT_160173</name>
</gene>
<accession>A0A5N7C1E1</accession>
<name>A0A5N7C1E1_PETAA</name>
<sequence length="100" mass="11412">MTFVPAAVFMLSTPTTVVRWNGVYSCVPPPTRYHPILSCKPMLQHHIHNSKWEVSEERLDCRAFDWRGVVIKRDGLSSSPNKGRGQLLLHCVTFSFKVNT</sequence>
<evidence type="ECO:0000313" key="1">
    <source>
        <dbReference type="EMBL" id="KAE8387902.1"/>
    </source>
</evidence>
<organism evidence="1">
    <name type="scientific">Petromyces alliaceus</name>
    <name type="common">Aspergillus alliaceus</name>
    <dbReference type="NCBI Taxonomy" id="209559"/>
    <lineage>
        <taxon>Eukaryota</taxon>
        <taxon>Fungi</taxon>
        <taxon>Dikarya</taxon>
        <taxon>Ascomycota</taxon>
        <taxon>Pezizomycotina</taxon>
        <taxon>Eurotiomycetes</taxon>
        <taxon>Eurotiomycetidae</taxon>
        <taxon>Eurotiales</taxon>
        <taxon>Aspergillaceae</taxon>
        <taxon>Aspergillus</taxon>
        <taxon>Aspergillus subgen. Circumdati</taxon>
    </lineage>
</organism>